<evidence type="ECO:0000256" key="9">
    <source>
        <dbReference type="PROSITE-ProRule" id="PRU00023"/>
    </source>
</evidence>
<reference evidence="15 16" key="1">
    <citation type="journal article" date="2015" name="Genome Biol. Evol.">
        <title>Comparative Genomics of a Bacterivorous Green Alga Reveals Evolutionary Causalities and Consequences of Phago-Mixotrophic Mode of Nutrition.</title>
        <authorList>
            <person name="Burns J.A."/>
            <person name="Paasch A."/>
            <person name="Narechania A."/>
            <person name="Kim E."/>
        </authorList>
    </citation>
    <scope>NUCLEOTIDE SEQUENCE [LARGE SCALE GENOMIC DNA]</scope>
    <source>
        <strain evidence="15 16">PLY_AMNH</strain>
    </source>
</reference>
<dbReference type="Gene3D" id="3.90.1750.10">
    <property type="entry name" value="Hect, E3 ligase catalytic domains"/>
    <property type="match status" value="1"/>
</dbReference>
<dbReference type="SMART" id="SM00547">
    <property type="entry name" value="ZnF_RBZ"/>
    <property type="match status" value="1"/>
</dbReference>
<feature type="region of interest" description="Disordered" evidence="12">
    <location>
        <begin position="1925"/>
        <end position="1960"/>
    </location>
</feature>
<dbReference type="InterPro" id="IPR045322">
    <property type="entry name" value="HECTD1/TRIP12-like"/>
</dbReference>
<dbReference type="InterPro" id="IPR011989">
    <property type="entry name" value="ARM-like"/>
</dbReference>
<keyword evidence="5" id="KW-0479">Metal-binding</keyword>
<evidence type="ECO:0000256" key="8">
    <source>
        <dbReference type="ARBA" id="ARBA00022833"/>
    </source>
</evidence>
<feature type="region of interest" description="Disordered" evidence="12">
    <location>
        <begin position="410"/>
        <end position="545"/>
    </location>
</feature>
<feature type="domain" description="HECT" evidence="14">
    <location>
        <begin position="2295"/>
        <end position="2675"/>
    </location>
</feature>
<sequence>MDSRELLHILSDFSQTGIARQVAALPILNEDLALTEDRHEALVRYDVRRYCSALAGIFALEAHPMPEARMLAARALVHFVRLEWDCARHCVRSEAAPQLVTALLGTLVKAELNDPRAEPEAAAEAAAEAGAGEAAPVTVDPVEEAASGEPLEGMEGEAGEAEAAEGVWACPVCTYHNVPNSSNCEMCGTASPLTAAAPAVAAAPPQMMAAQLEQEMIEEAVKLLESLACHQGEMLAGLLPASAVPDLLRFAARAAPPALPADIRRSAVMTAAYLCRHVRVTCVELRRLVDLEEVLCNLLSCGDANTVECTLKCLYLTVLAHRGKGSHHNGPMAVHMMEERRSIMVPRLGHHLSRAVAASRDVNMDDVLLEARAGASVRIRRIPMLSTSIGRRGLDSAMEGMLGVMRRSAQWRALSDDPEDDDEPKDDEGPQAGDDEDEEDEEDEEEEDEDDVAAVESQIQAALRNAARADGDETGDDEGEEDDDPEEPEDYQMREAVDPHQHAEAAADVEPQSASAGPEGGATSSSAQDRPGEGPASEASPNADTDTVGKCFRPALCAKLVELLHGEAGAGHAAGVHREAIRLVFTVCLECSEAVATLLGIGLLPAVAAGLRHGKQRGDAETGGGLRASVDALGSAHRWMWLIGRDDALPLAMLLVQVLQKGHSEAVKQGRGAEASVVRWQPSVDTSINRELLSALQANNTAGARAALDHGADVNCCDAVHQSALMWGVYKADADAVCMLVDRGANVDAANAEGTALMYAARLGKEEVVRRLLARGADPRLAGRAGRTPAEEARRQGFHAVARVIAEHEEAQAAAAAGPSGTSAAAEGSAEEAAVEPEAEVEVHCGQVQWLEAVAQLLPALLDSAREPECGALWQRSAMSLVEALLKGTSASALGEAAGGLAEELAGCVAGYAQEVLVSRGKDPGAARRVLSLLRVAVGRVPAILPHVQRQGVLSLVRRLRARASVPADAARASSSSSSSGLHKRSEAALLAREAEELYSQKLLPALEAAAAADSAEGSLGAVCRLDAAAATLRQATRGEATSTKAEAAQGEARSALEDVVRIVQQTHGSLSVHELMDSGVPAALLGFLLQGTGGGGSNIQLLGEVLGCSGGDRGVGGESVLPRLVAWLQEAVAVAVEGLEGPSMNDGGGSGLGGADGLDLLTRPLTLRVERAPGNSTLRQLQGCILKVEPLCPLRQLAEHLAPAVVLQWYERPRHQLEYILEACQEVLGEAAKDGRSEGEAAVGDAIADKASTAQEAGKAKGGVHLPSSGRPGEGEGGGTPGAMGVLEWIGTNGRRSRRVNPAKKRLVTVTTSMGVSAQCCGDPDSVVGGGGQEGGFHCMGLRGEKHPWVSIDLGVHVELTHYRLELSGEALGVEWILEGGQDGSSWHLLHRGPAATAQGPRSGGLWELGAAGAGGSGSGKRNRGKAAVAGAGEAVRHVRLRATKGRGLPLGWMELYGTVVWGVKEPLQRIAGPGRGVHERAAAGSSRLARARGRMERALGIQGLGLPLQRAHPSHGIELEDMDEEREEEMEVLLPARQRRRTGEAGEAAASGRMRGLAHREMNAGDMWRTLEEFDEELEAEALTEMTRGRRRVDGERGERLSARYSSAHRAEARGAGVSVRSALHAAAAASASAARHTRPPVELSNAAEAPARCGGLEVRGAHPAGPSMATVVPPRFAAEDGAGVGSERPRRTTRSSAAVAAAGKAKIDGGDSVAPGLASSTPAGAAASKGTLGPSQAPGAPAAGGAPEEEEDVEMVAWQARRQELTGRRCGRVEMDMDMEMHMEVERVASEHGGLFGPYDSDSDGEEGSDREEGLAARAMAEVMGGGSRGLLEYDWDGNSLCVTGGRHAARRMLQERISEEAAQEGGREGRSLLAALPLGLMGGQGLSAVQRAEMALASAASSTQELALQLDATSASSAAVDAEAAAAQPSGSSPEEAVPADSAAAPSGAAAETRQTECEASAAPVALQFCAGSRSSGHGSGRHLGLRYGGVGGGANAAAAEADATASPWWSVARDDRGPTVIGALYQAMLATTQSSGGCAPSAEAEQDLTEAQLPSLGSLWGMTHRVLYKPAEDAPSGGANRPGAAECGNTATGEAGAVRSAEEAGTADPELMEGAGAGEHQARLLQGVCERVQAAGEAVRGTRKQGLGGACFLPGPKGALGMEAAVTLQLLLLLRLAGDNARLSEKFRAVLRNPVTVAGGLLPAWCRDAALLFPELLPMSARELLFSCVAFGPARAVHSVLEGSAAASNPAQRSQRGLPVGSLRKHRMVIGRAPVLEWAAAVVRVHGAQRSMLEISFKGERGFGLGVTAEWYAMVACSLQSAEENAKLPMWHVGGSNGYGQQEEDAGDPGRSVVMAGGLFPAILKDGAEGDEVGAKLLERFRLLGAVVAKSLQDRHMLPLVLSKPFLKAVIGERLELEDIQDLATLDSSPAFLLRMSKLVASQDQDPAARQLLKEAIPMGCYFVVPTAQDIELYPDSGDVELTPDNAAQYVQQASGWMLDHGIKQQVAAFREGMRQVSAAAVMHLKMYTASELQRTVAGDLDVLWDPACATTADPEERFEQEVAALQRLLVPQHGYTRDSPELHLLSKALAHMNPEDRRRFLAFATGCPHLPPGGLAALQPPLTVMRRSDADTDLTTSSTCFRYLKMPAYSTLAILEERLKYSMSNSQGLIDMS</sequence>
<feature type="region of interest" description="Disordered" evidence="12">
    <location>
        <begin position="1254"/>
        <end position="1282"/>
    </location>
</feature>
<dbReference type="InterPro" id="IPR000569">
    <property type="entry name" value="HECT_dom"/>
</dbReference>
<gene>
    <name evidence="15" type="ORF">CYMTET_37877</name>
</gene>
<dbReference type="InterPro" id="IPR036443">
    <property type="entry name" value="Znf_RanBP2_sf"/>
</dbReference>
<feature type="compositionally biased region" description="Basic and acidic residues" evidence="12">
    <location>
        <begin position="491"/>
        <end position="505"/>
    </location>
</feature>
<feature type="compositionally biased region" description="Acidic residues" evidence="12">
    <location>
        <begin position="829"/>
        <end position="838"/>
    </location>
</feature>
<feature type="compositionally biased region" description="Low complexity" evidence="12">
    <location>
        <begin position="1925"/>
        <end position="1956"/>
    </location>
</feature>
<evidence type="ECO:0000259" key="13">
    <source>
        <dbReference type="PROSITE" id="PS50199"/>
    </source>
</evidence>
<feature type="compositionally biased region" description="Low complexity" evidence="12">
    <location>
        <begin position="1740"/>
        <end position="1749"/>
    </location>
</feature>
<feature type="compositionally biased region" description="Acidic residues" evidence="12">
    <location>
        <begin position="416"/>
        <end position="426"/>
    </location>
</feature>
<dbReference type="GO" id="GO:0008270">
    <property type="term" value="F:zinc ion binding"/>
    <property type="evidence" value="ECO:0007669"/>
    <property type="project" value="UniProtKB-KW"/>
</dbReference>
<feature type="compositionally biased region" description="Acidic residues" evidence="12">
    <location>
        <begin position="433"/>
        <end position="453"/>
    </location>
</feature>
<dbReference type="PROSITE" id="PS50297">
    <property type="entry name" value="ANK_REP_REGION"/>
    <property type="match status" value="1"/>
</dbReference>
<feature type="region of interest" description="Disordered" evidence="12">
    <location>
        <begin position="1591"/>
        <end position="1610"/>
    </location>
</feature>
<dbReference type="PANTHER" id="PTHR45670">
    <property type="entry name" value="E3 UBIQUITIN-PROTEIN LIGASE TRIP12"/>
    <property type="match status" value="1"/>
</dbReference>
<dbReference type="SUPFAM" id="SSF56204">
    <property type="entry name" value="Hect, E3 ligase catalytic domain"/>
    <property type="match status" value="1"/>
</dbReference>
<dbReference type="EC" id="2.3.2.26" evidence="3"/>
<keyword evidence="7 10" id="KW-0833">Ubl conjugation pathway</keyword>
<evidence type="ECO:0000256" key="4">
    <source>
        <dbReference type="ARBA" id="ARBA00022679"/>
    </source>
</evidence>
<dbReference type="PROSITE" id="PS50088">
    <property type="entry name" value="ANK_REPEAT"/>
    <property type="match status" value="1"/>
</dbReference>
<dbReference type="InterPro" id="IPR002110">
    <property type="entry name" value="Ankyrin_rpt"/>
</dbReference>
<feature type="domain" description="RanBP2-type" evidence="13">
    <location>
        <begin position="164"/>
        <end position="193"/>
    </location>
</feature>
<evidence type="ECO:0000256" key="5">
    <source>
        <dbReference type="ARBA" id="ARBA00022723"/>
    </source>
</evidence>
<evidence type="ECO:0000259" key="14">
    <source>
        <dbReference type="PROSITE" id="PS50237"/>
    </source>
</evidence>
<evidence type="ECO:0000256" key="12">
    <source>
        <dbReference type="SAM" id="MobiDB-lite"/>
    </source>
</evidence>
<dbReference type="Gene3D" id="3.30.2410.10">
    <property type="entry name" value="Hect, E3 ligase catalytic domain"/>
    <property type="match status" value="1"/>
</dbReference>
<evidence type="ECO:0000256" key="3">
    <source>
        <dbReference type="ARBA" id="ARBA00012485"/>
    </source>
</evidence>
<evidence type="ECO:0000313" key="15">
    <source>
        <dbReference type="EMBL" id="KAK3252849.1"/>
    </source>
</evidence>
<dbReference type="InterPro" id="IPR001876">
    <property type="entry name" value="Znf_RanBP2"/>
</dbReference>
<feature type="compositionally biased region" description="Low complexity" evidence="12">
    <location>
        <begin position="1697"/>
        <end position="1707"/>
    </location>
</feature>
<dbReference type="InterPro" id="IPR036770">
    <property type="entry name" value="Ankyrin_rpt-contain_sf"/>
</dbReference>
<feature type="region of interest" description="Disordered" evidence="12">
    <location>
        <begin position="815"/>
        <end position="838"/>
    </location>
</feature>
<evidence type="ECO:0000256" key="7">
    <source>
        <dbReference type="ARBA" id="ARBA00022786"/>
    </source>
</evidence>
<dbReference type="SMART" id="SM00248">
    <property type="entry name" value="ANK"/>
    <property type="match status" value="3"/>
</dbReference>
<evidence type="ECO:0000256" key="2">
    <source>
        <dbReference type="ARBA" id="ARBA00006331"/>
    </source>
</evidence>
<dbReference type="SUPFAM" id="SSF90209">
    <property type="entry name" value="Ran binding protein zinc finger-like"/>
    <property type="match status" value="1"/>
</dbReference>
<comment type="similarity">
    <text evidence="2">Belongs to the UPL family. K-HECT subfamily.</text>
</comment>
<evidence type="ECO:0000256" key="1">
    <source>
        <dbReference type="ARBA" id="ARBA00000885"/>
    </source>
</evidence>
<feature type="region of interest" description="Disordered" evidence="12">
    <location>
        <begin position="1682"/>
        <end position="1756"/>
    </location>
</feature>
<dbReference type="Gene3D" id="2.30.30.380">
    <property type="entry name" value="Zn-finger domain of Sec23/24"/>
    <property type="match status" value="1"/>
</dbReference>
<dbReference type="Pfam" id="PF12796">
    <property type="entry name" value="Ank_2"/>
    <property type="match status" value="1"/>
</dbReference>
<evidence type="ECO:0000256" key="6">
    <source>
        <dbReference type="ARBA" id="ARBA00022771"/>
    </source>
</evidence>
<feature type="compositionally biased region" description="Low complexity" evidence="12">
    <location>
        <begin position="815"/>
        <end position="828"/>
    </location>
</feature>
<feature type="region of interest" description="Disordered" evidence="12">
    <location>
        <begin position="115"/>
        <end position="139"/>
    </location>
</feature>
<feature type="repeat" description="ANK" evidence="9">
    <location>
        <begin position="752"/>
        <end position="784"/>
    </location>
</feature>
<protein>
    <recommendedName>
        <fullName evidence="3">HECT-type E3 ubiquitin transferase</fullName>
        <ecNumber evidence="3">2.3.2.26</ecNumber>
    </recommendedName>
</protein>
<feature type="compositionally biased region" description="Low complexity" evidence="12">
    <location>
        <begin position="120"/>
        <end position="136"/>
    </location>
</feature>
<keyword evidence="9" id="KW-0040">ANK repeat</keyword>
<dbReference type="PROSITE" id="PS50199">
    <property type="entry name" value="ZF_RANBP2_2"/>
    <property type="match status" value="1"/>
</dbReference>
<proteinExistence type="inferred from homology"/>
<evidence type="ECO:0000256" key="10">
    <source>
        <dbReference type="PROSITE-ProRule" id="PRU00104"/>
    </source>
</evidence>
<dbReference type="InterPro" id="IPR016024">
    <property type="entry name" value="ARM-type_fold"/>
</dbReference>
<feature type="active site" description="Glycyl thioester intermediate" evidence="10">
    <location>
        <position position="2646"/>
    </location>
</feature>
<dbReference type="PANTHER" id="PTHR45670:SF1">
    <property type="entry name" value="E3 UBIQUITIN-PROTEIN LIGASE HECTD1"/>
    <property type="match status" value="1"/>
</dbReference>
<feature type="compositionally biased region" description="Acidic residues" evidence="12">
    <location>
        <begin position="472"/>
        <end position="490"/>
    </location>
</feature>
<keyword evidence="16" id="KW-1185">Reference proteome</keyword>
<organism evidence="15 16">
    <name type="scientific">Cymbomonas tetramitiformis</name>
    <dbReference type="NCBI Taxonomy" id="36881"/>
    <lineage>
        <taxon>Eukaryota</taxon>
        <taxon>Viridiplantae</taxon>
        <taxon>Chlorophyta</taxon>
        <taxon>Pyramimonadophyceae</taxon>
        <taxon>Pyramimonadales</taxon>
        <taxon>Pyramimonadaceae</taxon>
        <taxon>Cymbomonas</taxon>
    </lineage>
</organism>
<dbReference type="Pfam" id="PF00632">
    <property type="entry name" value="HECT"/>
    <property type="match status" value="1"/>
</dbReference>
<dbReference type="SUPFAM" id="SSF48371">
    <property type="entry name" value="ARM repeat"/>
    <property type="match status" value="1"/>
</dbReference>
<dbReference type="GO" id="GO:0000209">
    <property type="term" value="P:protein polyubiquitination"/>
    <property type="evidence" value="ECO:0007669"/>
    <property type="project" value="TreeGrafter"/>
</dbReference>
<comment type="caution">
    <text evidence="15">The sequence shown here is derived from an EMBL/GenBank/DDBJ whole genome shotgun (WGS) entry which is preliminary data.</text>
</comment>
<name>A0AAE0F610_9CHLO</name>
<dbReference type="EMBL" id="LGRX02025140">
    <property type="protein sequence ID" value="KAK3252849.1"/>
    <property type="molecule type" value="Genomic_DNA"/>
</dbReference>
<dbReference type="InterPro" id="IPR035983">
    <property type="entry name" value="Hect_E3_ubiquitin_ligase"/>
</dbReference>
<dbReference type="Proteomes" id="UP001190700">
    <property type="component" value="Unassembled WGS sequence"/>
</dbReference>
<dbReference type="SUPFAM" id="SSF48403">
    <property type="entry name" value="Ankyrin repeat"/>
    <property type="match status" value="1"/>
</dbReference>
<dbReference type="Gene3D" id="1.25.10.10">
    <property type="entry name" value="Leucine-rich Repeat Variant"/>
    <property type="match status" value="1"/>
</dbReference>
<dbReference type="Gene3D" id="1.25.40.20">
    <property type="entry name" value="Ankyrin repeat-containing domain"/>
    <property type="match status" value="1"/>
</dbReference>
<keyword evidence="8" id="KW-0862">Zinc</keyword>
<evidence type="ECO:0000313" key="16">
    <source>
        <dbReference type="Proteomes" id="UP001190700"/>
    </source>
</evidence>
<dbReference type="GO" id="GO:0061630">
    <property type="term" value="F:ubiquitin protein ligase activity"/>
    <property type="evidence" value="ECO:0007669"/>
    <property type="project" value="UniProtKB-EC"/>
</dbReference>
<feature type="region of interest" description="Disordered" evidence="12">
    <location>
        <begin position="1395"/>
        <end position="1426"/>
    </location>
</feature>
<feature type="compositionally biased region" description="Basic and acidic residues" evidence="12">
    <location>
        <begin position="1594"/>
        <end position="1604"/>
    </location>
</feature>
<dbReference type="PROSITE" id="PS50237">
    <property type="entry name" value="HECT"/>
    <property type="match status" value="1"/>
</dbReference>
<comment type="catalytic activity">
    <reaction evidence="1">
        <text>S-ubiquitinyl-[E2 ubiquitin-conjugating enzyme]-L-cysteine + [acceptor protein]-L-lysine = [E2 ubiquitin-conjugating enzyme]-L-cysteine + N(6)-ubiquitinyl-[acceptor protein]-L-lysine.</text>
        <dbReference type="EC" id="2.3.2.26"/>
    </reaction>
</comment>
<evidence type="ECO:0000256" key="11">
    <source>
        <dbReference type="PROSITE-ProRule" id="PRU00322"/>
    </source>
</evidence>
<dbReference type="SMART" id="SM00119">
    <property type="entry name" value="HECTc"/>
    <property type="match status" value="1"/>
</dbReference>
<keyword evidence="4" id="KW-0808">Transferase</keyword>
<dbReference type="GO" id="GO:0043161">
    <property type="term" value="P:proteasome-mediated ubiquitin-dependent protein catabolic process"/>
    <property type="evidence" value="ECO:0007669"/>
    <property type="project" value="TreeGrafter"/>
</dbReference>
<keyword evidence="6 11" id="KW-0863">Zinc-finger</keyword>
<dbReference type="PROSITE" id="PS01358">
    <property type="entry name" value="ZF_RANBP2_1"/>
    <property type="match status" value="1"/>
</dbReference>
<feature type="region of interest" description="Disordered" evidence="12">
    <location>
        <begin position="2076"/>
        <end position="2095"/>
    </location>
</feature>
<accession>A0AAE0F610</accession>